<gene>
    <name evidence="3" type="ORF">FIU01_02485</name>
</gene>
<dbReference type="NCBIfam" id="TIGR02595">
    <property type="entry name" value="PEP_CTERM"/>
    <property type="match status" value="1"/>
</dbReference>
<organism evidence="3 4">
    <name type="scientific">Methylophilus medardicus</name>
    <dbReference type="NCBI Taxonomy" id="2588534"/>
    <lineage>
        <taxon>Bacteria</taxon>
        <taxon>Pseudomonadati</taxon>
        <taxon>Pseudomonadota</taxon>
        <taxon>Betaproteobacteria</taxon>
        <taxon>Nitrosomonadales</taxon>
        <taxon>Methylophilaceae</taxon>
        <taxon>Methylophilus</taxon>
    </lineage>
</organism>
<dbReference type="AlphaFoldDB" id="A0A5B8CR53"/>
<evidence type="ECO:0000256" key="1">
    <source>
        <dbReference type="SAM" id="SignalP"/>
    </source>
</evidence>
<dbReference type="RefSeq" id="WP_140002618.1">
    <property type="nucleotide sequence ID" value="NZ_CP040946.1"/>
</dbReference>
<feature type="domain" description="Ice-binding protein C-terminal" evidence="2">
    <location>
        <begin position="252"/>
        <end position="277"/>
    </location>
</feature>
<feature type="signal peptide" evidence="1">
    <location>
        <begin position="1"/>
        <end position="26"/>
    </location>
</feature>
<evidence type="ECO:0000259" key="2">
    <source>
        <dbReference type="Pfam" id="PF07589"/>
    </source>
</evidence>
<dbReference type="KEGG" id="mmec:FIU01_02485"/>
<dbReference type="Proteomes" id="UP000311008">
    <property type="component" value="Chromosome"/>
</dbReference>
<feature type="chain" id="PRO_5022982974" evidence="1">
    <location>
        <begin position="27"/>
        <end position="280"/>
    </location>
</feature>
<name>A0A5B8CR53_9PROT</name>
<accession>A0A5B8CR53</accession>
<protein>
    <submittedName>
        <fullName evidence="3">PEP-CTERM sorting domain-containing protein</fullName>
    </submittedName>
</protein>
<dbReference type="InterPro" id="IPR013424">
    <property type="entry name" value="Ice-binding_C"/>
</dbReference>
<keyword evidence="4" id="KW-1185">Reference proteome</keyword>
<dbReference type="Pfam" id="PF07589">
    <property type="entry name" value="PEP-CTERM"/>
    <property type="match status" value="1"/>
</dbReference>
<sequence>MFKITNLKTCLIGAYALSFFSLTANAALISYTSGGKDLVYSSISDVTWTKDANLLGSMIAVNGYDAVVNAIIHVTPTVASLPNYDAPTGLYTLSQSDFVDGYVSWYGAVAFANYLNSIQYGGSNRWQLPSALIPDNSGCTTDNSSTACVYDAIYQGNGVAPGNELAELYFHELGGRSRRIVNGGLDLGTGMPQTIIFDNENDNPAFATSTEVTSNGNTNYYFDTRNGLQLSYLKGGADLYYAWAITPGLISAVPEPESLGILMAGLGLIGLIQRRRRLSS</sequence>
<dbReference type="EMBL" id="CP040946">
    <property type="protein sequence ID" value="QDC43506.1"/>
    <property type="molecule type" value="Genomic_DNA"/>
</dbReference>
<dbReference type="OrthoDB" id="8537107at2"/>
<keyword evidence="1" id="KW-0732">Signal</keyword>
<evidence type="ECO:0000313" key="3">
    <source>
        <dbReference type="EMBL" id="QDC43506.1"/>
    </source>
</evidence>
<reference evidence="4" key="1">
    <citation type="journal article" date="2019" name="ISME J.">
        <title>Evolution in action: habitat transition from sediment to the pelagial leads to genome streamlining in Methylophilaceae.</title>
        <authorList>
            <person name="Salcher M."/>
            <person name="Schaefle D."/>
            <person name="Kaspar M."/>
            <person name="Neuenschwander S.M."/>
            <person name="Ghai R."/>
        </authorList>
    </citation>
    <scope>NUCLEOTIDE SEQUENCE [LARGE SCALE GENOMIC DNA]</scope>
    <source>
        <strain evidence="4">MMS-M-51</strain>
    </source>
</reference>
<proteinExistence type="predicted"/>
<evidence type="ECO:0000313" key="4">
    <source>
        <dbReference type="Proteomes" id="UP000311008"/>
    </source>
</evidence>